<dbReference type="NCBIfam" id="TIGR03426">
    <property type="entry name" value="shape_MreD"/>
    <property type="match status" value="1"/>
</dbReference>
<dbReference type="PATRIC" id="fig|28037.218.peg.37"/>
<accession>A0A0F3HP66</accession>
<name>A0A0F3HP66_9STRE</name>
<sequence>MRLLKQIGMFLLLPIVVLIDSHLGQFVNSFFPHFQIVSHFIFIFLLFETIEVSEYLFLAYCLVLGLIYDIYFFHLIGVASLLFVIIGAIVYKSNSVILSNRWTRLLAILMMTFSFEFGSFLLAQMIGLTAESITVFIVYGLVPSMILNCLWMLVFQFIFEKIYL</sequence>
<feature type="transmembrane region" description="Helical" evidence="8">
    <location>
        <begin position="7"/>
        <end position="24"/>
    </location>
</feature>
<dbReference type="InterPro" id="IPR007227">
    <property type="entry name" value="Cell_shape_determining_MreD"/>
</dbReference>
<comment type="subcellular location">
    <subcellularLocation>
        <location evidence="1">Cell membrane</location>
        <topology evidence="1">Multi-pass membrane protein</topology>
    </subcellularLocation>
</comment>
<evidence type="ECO:0000256" key="2">
    <source>
        <dbReference type="ARBA" id="ARBA00007776"/>
    </source>
</evidence>
<evidence type="ECO:0000313" key="9">
    <source>
        <dbReference type="EMBL" id="KJU96039.1"/>
    </source>
</evidence>
<keyword evidence="7 8" id="KW-0472">Membrane</keyword>
<keyword evidence="4 8" id="KW-0812">Transmembrane</keyword>
<organism evidence="9 10">
    <name type="scientific">Streptococcus infantis</name>
    <dbReference type="NCBI Taxonomy" id="68892"/>
    <lineage>
        <taxon>Bacteria</taxon>
        <taxon>Bacillati</taxon>
        <taxon>Bacillota</taxon>
        <taxon>Bacilli</taxon>
        <taxon>Lactobacillales</taxon>
        <taxon>Streptococcaceae</taxon>
        <taxon>Streptococcus</taxon>
    </lineage>
</organism>
<evidence type="ECO:0000256" key="4">
    <source>
        <dbReference type="ARBA" id="ARBA00022692"/>
    </source>
</evidence>
<evidence type="ECO:0000256" key="3">
    <source>
        <dbReference type="ARBA" id="ARBA00022475"/>
    </source>
</evidence>
<keyword evidence="3" id="KW-1003">Cell membrane</keyword>
<comment type="similarity">
    <text evidence="2">Belongs to the MreD family.</text>
</comment>
<evidence type="ECO:0000256" key="5">
    <source>
        <dbReference type="ARBA" id="ARBA00022960"/>
    </source>
</evidence>
<comment type="caution">
    <text evidence="9">The sequence shown here is derived from an EMBL/GenBank/DDBJ whole genome shotgun (WGS) entry which is preliminary data.</text>
</comment>
<dbReference type="Proteomes" id="UP000033405">
    <property type="component" value="Unassembled WGS sequence"/>
</dbReference>
<dbReference type="Pfam" id="PF04093">
    <property type="entry name" value="MreD"/>
    <property type="match status" value="1"/>
</dbReference>
<protein>
    <submittedName>
        <fullName evidence="9">Rod shpae-determining protein MreD</fullName>
    </submittedName>
</protein>
<dbReference type="RefSeq" id="WP_045762421.1">
    <property type="nucleotide sequence ID" value="NZ_JYOV01000002.1"/>
</dbReference>
<dbReference type="EMBL" id="JYOV01000002">
    <property type="protein sequence ID" value="KJU96039.1"/>
    <property type="molecule type" value="Genomic_DNA"/>
</dbReference>
<evidence type="ECO:0000313" key="10">
    <source>
        <dbReference type="Proteomes" id="UP000033405"/>
    </source>
</evidence>
<dbReference type="AlphaFoldDB" id="A0A0F3HP66"/>
<evidence type="ECO:0000256" key="7">
    <source>
        <dbReference type="ARBA" id="ARBA00023136"/>
    </source>
</evidence>
<feature type="transmembrane region" description="Helical" evidence="8">
    <location>
        <begin position="102"/>
        <end position="123"/>
    </location>
</feature>
<proteinExistence type="inferred from homology"/>
<evidence type="ECO:0000256" key="8">
    <source>
        <dbReference type="SAM" id="Phobius"/>
    </source>
</evidence>
<dbReference type="GO" id="GO:0008360">
    <property type="term" value="P:regulation of cell shape"/>
    <property type="evidence" value="ECO:0007669"/>
    <property type="project" value="UniProtKB-KW"/>
</dbReference>
<feature type="transmembrane region" description="Helical" evidence="8">
    <location>
        <begin position="57"/>
        <end position="90"/>
    </location>
</feature>
<evidence type="ECO:0000256" key="1">
    <source>
        <dbReference type="ARBA" id="ARBA00004651"/>
    </source>
</evidence>
<gene>
    <name evidence="9" type="primary">mreD</name>
    <name evidence="9" type="ORF">TZ96_00040</name>
</gene>
<dbReference type="GO" id="GO:0005886">
    <property type="term" value="C:plasma membrane"/>
    <property type="evidence" value="ECO:0007669"/>
    <property type="project" value="UniProtKB-SubCell"/>
</dbReference>
<evidence type="ECO:0000256" key="6">
    <source>
        <dbReference type="ARBA" id="ARBA00022989"/>
    </source>
</evidence>
<keyword evidence="6 8" id="KW-1133">Transmembrane helix</keyword>
<feature type="transmembrane region" description="Helical" evidence="8">
    <location>
        <begin position="135"/>
        <end position="159"/>
    </location>
</feature>
<reference evidence="9 10" key="1">
    <citation type="submission" date="2015-02" db="EMBL/GenBank/DDBJ databases">
        <title>Evolution of amylase-binding proteins of oral streptococcal species.</title>
        <authorList>
            <person name="Haase E.M."/>
        </authorList>
    </citation>
    <scope>NUCLEOTIDE SEQUENCE [LARGE SCALE GENOMIC DNA]</scope>
    <source>
        <strain evidence="9 10">UC6950A</strain>
    </source>
</reference>
<keyword evidence="5" id="KW-0133">Cell shape</keyword>